<reference evidence="2" key="1">
    <citation type="journal article" date="2023" name="Mol. Biol. Evol.">
        <title>Third-Generation Sequencing Reveals the Adaptive Role of the Epigenome in Three Deep-Sea Polychaetes.</title>
        <authorList>
            <person name="Perez M."/>
            <person name="Aroh O."/>
            <person name="Sun Y."/>
            <person name="Lan Y."/>
            <person name="Juniper S.K."/>
            <person name="Young C.R."/>
            <person name="Angers B."/>
            <person name="Qian P.Y."/>
        </authorList>
    </citation>
    <scope>NUCLEOTIDE SEQUENCE</scope>
    <source>
        <strain evidence="2">R07B-5</strain>
    </source>
</reference>
<feature type="region of interest" description="Disordered" evidence="1">
    <location>
        <begin position="19"/>
        <end position="40"/>
    </location>
</feature>
<sequence>MDRRTVGISTGRRVLAKCSSTAAEKETGTDSAQNRSAAGHAKRYVKPWRNACLNACTALYVITSVVQSASVLSRERNSSG</sequence>
<accession>A0AAD9KXK7</accession>
<protein>
    <submittedName>
        <fullName evidence="2">Uncharacterized protein</fullName>
    </submittedName>
</protein>
<comment type="caution">
    <text evidence="2">The sequence shown here is derived from an EMBL/GenBank/DDBJ whole genome shotgun (WGS) entry which is preliminary data.</text>
</comment>
<dbReference type="AlphaFoldDB" id="A0AAD9KXK7"/>
<organism evidence="2 3">
    <name type="scientific">Ridgeia piscesae</name>
    <name type="common">Tubeworm</name>
    <dbReference type="NCBI Taxonomy" id="27915"/>
    <lineage>
        <taxon>Eukaryota</taxon>
        <taxon>Metazoa</taxon>
        <taxon>Spiralia</taxon>
        <taxon>Lophotrochozoa</taxon>
        <taxon>Annelida</taxon>
        <taxon>Polychaeta</taxon>
        <taxon>Sedentaria</taxon>
        <taxon>Canalipalpata</taxon>
        <taxon>Sabellida</taxon>
        <taxon>Siboglinidae</taxon>
        <taxon>Ridgeia</taxon>
    </lineage>
</organism>
<dbReference type="EMBL" id="JAODUO010000507">
    <property type="protein sequence ID" value="KAK2179195.1"/>
    <property type="molecule type" value="Genomic_DNA"/>
</dbReference>
<keyword evidence="3" id="KW-1185">Reference proteome</keyword>
<evidence type="ECO:0000313" key="2">
    <source>
        <dbReference type="EMBL" id="KAK2179195.1"/>
    </source>
</evidence>
<evidence type="ECO:0000256" key="1">
    <source>
        <dbReference type="SAM" id="MobiDB-lite"/>
    </source>
</evidence>
<evidence type="ECO:0000313" key="3">
    <source>
        <dbReference type="Proteomes" id="UP001209878"/>
    </source>
</evidence>
<proteinExistence type="predicted"/>
<gene>
    <name evidence="2" type="ORF">NP493_508g01026</name>
</gene>
<name>A0AAD9KXK7_RIDPI</name>
<dbReference type="Proteomes" id="UP001209878">
    <property type="component" value="Unassembled WGS sequence"/>
</dbReference>